<dbReference type="Proteomes" id="UP001186041">
    <property type="component" value="Unassembled WGS sequence"/>
</dbReference>
<keyword evidence="1" id="KW-1133">Transmembrane helix</keyword>
<keyword evidence="1" id="KW-0812">Transmembrane</keyword>
<evidence type="ECO:0000313" key="2">
    <source>
        <dbReference type="EMBL" id="ALI27940.1"/>
    </source>
</evidence>
<evidence type="ECO:0000313" key="3">
    <source>
        <dbReference type="EMBL" id="MDV7295137.1"/>
    </source>
</evidence>
<feature type="transmembrane region" description="Helical" evidence="1">
    <location>
        <begin position="6"/>
        <end position="24"/>
    </location>
</feature>
<gene>
    <name evidence="3" type="ORF">R4485_33800</name>
    <name evidence="2" type="ORF">XA26_41320</name>
</gene>
<accession>A0A0N9XM58</accession>
<feature type="transmembrane region" description="Helical" evidence="1">
    <location>
        <begin position="36"/>
        <end position="62"/>
    </location>
</feature>
<proteinExistence type="predicted"/>
<dbReference type="EMBL" id="CP011269">
    <property type="protein sequence ID" value="ALI27940.1"/>
    <property type="molecule type" value="Genomic_DNA"/>
</dbReference>
<dbReference type="RefSeq" id="WP_054602801.1">
    <property type="nucleotide sequence ID" value="NZ_CP011269.1"/>
</dbReference>
<organism evidence="2 4">
    <name type="scientific">Mycolicibacterium fortuitum</name>
    <name type="common">Mycobacterium fortuitum</name>
    <dbReference type="NCBI Taxonomy" id="1766"/>
    <lineage>
        <taxon>Bacteria</taxon>
        <taxon>Bacillati</taxon>
        <taxon>Actinomycetota</taxon>
        <taxon>Actinomycetes</taxon>
        <taxon>Mycobacteriales</taxon>
        <taxon>Mycobacteriaceae</taxon>
        <taxon>Mycolicibacterium</taxon>
    </lineage>
</organism>
<keyword evidence="4" id="KW-1185">Reference proteome</keyword>
<feature type="transmembrane region" description="Helical" evidence="1">
    <location>
        <begin position="103"/>
        <end position="122"/>
    </location>
</feature>
<dbReference type="KEGG" id="mft:XA26_41320"/>
<evidence type="ECO:0000256" key="1">
    <source>
        <dbReference type="SAM" id="Phobius"/>
    </source>
</evidence>
<dbReference type="PATRIC" id="fig|1766.6.peg.4107"/>
<dbReference type="Proteomes" id="UP000057134">
    <property type="component" value="Chromosome"/>
</dbReference>
<feature type="transmembrane region" description="Helical" evidence="1">
    <location>
        <begin position="74"/>
        <end position="96"/>
    </location>
</feature>
<sequence length="132" mass="14780">MRWEWVLMGGLACALTGWLCRRYGPDVPRLHMMARFLMVGGLSVVAAVTALYVAFFALLLYYPAAMVFRVVGDGWPLTVAVYVQATSMLIAVVFALRRHLLSRLPILVFAATTLGFSAWLFLHPLEWLPHPS</sequence>
<keyword evidence="1" id="KW-0472">Membrane</keyword>
<reference evidence="3" key="2">
    <citation type="submission" date="2023-10" db="EMBL/GenBank/DDBJ databases">
        <title>Mycolicibacterium fortuitum clinical isolates causing pulmonary infections in humans.</title>
        <authorList>
            <person name="Mejia-Ponce P.M."/>
            <person name="Zenteno-Cuevas R."/>
            <person name="Licona-Cassani C."/>
        </authorList>
    </citation>
    <scope>NUCLEOTIDE SEQUENCE</scope>
    <source>
        <strain evidence="3">M8</strain>
    </source>
</reference>
<reference evidence="2 4" key="1">
    <citation type="journal article" date="2015" name="MBio">
        <title>Enzymatic Degradation of Phenazines Can Generate Energy and Protect Sensitive Organisms from Toxicity.</title>
        <authorList>
            <person name="Costa K.C."/>
            <person name="Bergkessel M."/>
            <person name="Saunders S."/>
            <person name="Korlach J."/>
            <person name="Newman D.K."/>
        </authorList>
    </citation>
    <scope>NUCLEOTIDE SEQUENCE [LARGE SCALE GENOMIC DNA]</scope>
    <source>
        <strain evidence="2 4">CT6</strain>
    </source>
</reference>
<dbReference type="EMBL" id="JAWLVV010000057">
    <property type="protein sequence ID" value="MDV7295137.1"/>
    <property type="molecule type" value="Genomic_DNA"/>
</dbReference>
<dbReference type="AlphaFoldDB" id="A0A0N9XM58"/>
<dbReference type="OrthoDB" id="4639773at2"/>
<protein>
    <submittedName>
        <fullName evidence="2">Uncharacterized protein</fullName>
    </submittedName>
</protein>
<name>A0A0N9XM58_MYCFO</name>
<evidence type="ECO:0000313" key="4">
    <source>
        <dbReference type="Proteomes" id="UP000057134"/>
    </source>
</evidence>